<name>A0ABN2X0K0_9ACTN</name>
<organism evidence="4 5">
    <name type="scientific">Kitasatospora saccharophila</name>
    <dbReference type="NCBI Taxonomy" id="407973"/>
    <lineage>
        <taxon>Bacteria</taxon>
        <taxon>Bacillati</taxon>
        <taxon>Actinomycetota</taxon>
        <taxon>Actinomycetes</taxon>
        <taxon>Kitasatosporales</taxon>
        <taxon>Streptomycetaceae</taxon>
        <taxon>Kitasatospora</taxon>
    </lineage>
</organism>
<dbReference type="InterPro" id="IPR057326">
    <property type="entry name" value="KR_dom"/>
</dbReference>
<dbReference type="Gene3D" id="3.40.50.720">
    <property type="entry name" value="NAD(P)-binding Rossmann-like Domain"/>
    <property type="match status" value="1"/>
</dbReference>
<sequence>MTHQTTATATFAPDVLAGRTALVTGGSRGIGAATALALAAAGADVAISHSGSAPRAEEVVRRIEALGRRAAAYRADQGDAAQVEGLVAAVAEDFGRLDVLVNNAGVITPGPLAGEADPDALARQHAVNVGGVTTAVRAAARLLPDGGRIVTIGSNLAARPGRPGLADYAATKAAVVAWSRAAAQELAPRAITVNVVQPGSTDTEMNPQDGPNAAAQRAANALGRYGRPEEVAAAVVFLATPAAAFITGSVLAVDGGYFA</sequence>
<evidence type="ECO:0000313" key="5">
    <source>
        <dbReference type="Proteomes" id="UP001500897"/>
    </source>
</evidence>
<feature type="transmembrane region" description="Helical" evidence="2">
    <location>
        <begin position="231"/>
        <end position="253"/>
    </location>
</feature>
<gene>
    <name evidence="4" type="ORF">GCM10009759_37560</name>
</gene>
<proteinExistence type="inferred from homology"/>
<dbReference type="PANTHER" id="PTHR42760">
    <property type="entry name" value="SHORT-CHAIN DEHYDROGENASES/REDUCTASES FAMILY MEMBER"/>
    <property type="match status" value="1"/>
</dbReference>
<evidence type="ECO:0000313" key="4">
    <source>
        <dbReference type="EMBL" id="GAA2102761.1"/>
    </source>
</evidence>
<dbReference type="Pfam" id="PF13561">
    <property type="entry name" value="adh_short_C2"/>
    <property type="match status" value="1"/>
</dbReference>
<keyword evidence="5" id="KW-1185">Reference proteome</keyword>
<comment type="caution">
    <text evidence="4">The sequence shown here is derived from an EMBL/GenBank/DDBJ whole genome shotgun (WGS) entry which is preliminary data.</text>
</comment>
<accession>A0ABN2X0K0</accession>
<comment type="similarity">
    <text evidence="1">Belongs to the short-chain dehydrogenases/reductases (SDR) family.</text>
</comment>
<dbReference type="Proteomes" id="UP001500897">
    <property type="component" value="Unassembled WGS sequence"/>
</dbReference>
<dbReference type="PANTHER" id="PTHR42760:SF50">
    <property type="entry name" value="SHORT-CHAIN DEHYDROGENASE-RELATED"/>
    <property type="match status" value="1"/>
</dbReference>
<dbReference type="SMART" id="SM00822">
    <property type="entry name" value="PKS_KR"/>
    <property type="match status" value="1"/>
</dbReference>
<dbReference type="PRINTS" id="PR00080">
    <property type="entry name" value="SDRFAMILY"/>
</dbReference>
<dbReference type="EMBL" id="BAAANS010000024">
    <property type="protein sequence ID" value="GAA2102761.1"/>
    <property type="molecule type" value="Genomic_DNA"/>
</dbReference>
<keyword evidence="2" id="KW-0472">Membrane</keyword>
<dbReference type="PROSITE" id="PS00061">
    <property type="entry name" value="ADH_SHORT"/>
    <property type="match status" value="1"/>
</dbReference>
<dbReference type="InterPro" id="IPR002347">
    <property type="entry name" value="SDR_fam"/>
</dbReference>
<reference evidence="4 5" key="1">
    <citation type="journal article" date="2019" name="Int. J. Syst. Evol. Microbiol.">
        <title>The Global Catalogue of Microorganisms (GCM) 10K type strain sequencing project: providing services to taxonomists for standard genome sequencing and annotation.</title>
        <authorList>
            <consortium name="The Broad Institute Genomics Platform"/>
            <consortium name="The Broad Institute Genome Sequencing Center for Infectious Disease"/>
            <person name="Wu L."/>
            <person name="Ma J."/>
        </authorList>
    </citation>
    <scope>NUCLEOTIDE SEQUENCE [LARGE SCALE GENOMIC DNA]</scope>
    <source>
        <strain evidence="4 5">JCM 14559</strain>
    </source>
</reference>
<keyword evidence="2" id="KW-0812">Transmembrane</keyword>
<dbReference type="InterPro" id="IPR036291">
    <property type="entry name" value="NAD(P)-bd_dom_sf"/>
</dbReference>
<evidence type="ECO:0000256" key="2">
    <source>
        <dbReference type="SAM" id="Phobius"/>
    </source>
</evidence>
<dbReference type="SUPFAM" id="SSF51735">
    <property type="entry name" value="NAD(P)-binding Rossmann-fold domains"/>
    <property type="match status" value="1"/>
</dbReference>
<keyword evidence="2" id="KW-1133">Transmembrane helix</keyword>
<dbReference type="RefSeq" id="WP_344553422.1">
    <property type="nucleotide sequence ID" value="NZ_BAAANS010000024.1"/>
</dbReference>
<dbReference type="PRINTS" id="PR00081">
    <property type="entry name" value="GDHRDH"/>
</dbReference>
<feature type="domain" description="Ketoreductase" evidence="3">
    <location>
        <begin position="19"/>
        <end position="199"/>
    </location>
</feature>
<dbReference type="InterPro" id="IPR020904">
    <property type="entry name" value="Sc_DH/Rdtase_CS"/>
</dbReference>
<evidence type="ECO:0000259" key="3">
    <source>
        <dbReference type="SMART" id="SM00822"/>
    </source>
</evidence>
<evidence type="ECO:0000256" key="1">
    <source>
        <dbReference type="ARBA" id="ARBA00006484"/>
    </source>
</evidence>
<protein>
    <submittedName>
        <fullName evidence="4">SDR family oxidoreductase</fullName>
    </submittedName>
</protein>